<accession>I9NLS3</accession>
<keyword evidence="7 13" id="KW-0227">DNA damage</keyword>
<evidence type="ECO:0000256" key="12">
    <source>
        <dbReference type="ARBA" id="ARBA00023295"/>
    </source>
</evidence>
<reference evidence="16" key="2">
    <citation type="submission" date="2015-02" db="EMBL/GenBank/DDBJ databases">
        <title>Complete Genome Sequence of Pelosinus fermentans JBW45.</title>
        <authorList>
            <person name="De Leon K.B."/>
            <person name="Utturkar S.M."/>
            <person name="Camilleri L.B."/>
            <person name="Arkin A.P."/>
            <person name="Fields M.W."/>
            <person name="Brown S.D."/>
            <person name="Wall J.D."/>
        </authorList>
    </citation>
    <scope>NUCLEOTIDE SEQUENCE [LARGE SCALE GENOMIC DNA]</scope>
    <source>
        <strain evidence="16">JBW45</strain>
    </source>
</reference>
<dbReference type="GO" id="GO:0032357">
    <property type="term" value="F:oxidized purine DNA binding"/>
    <property type="evidence" value="ECO:0007669"/>
    <property type="project" value="TreeGrafter"/>
</dbReference>
<dbReference type="CDD" id="cd03431">
    <property type="entry name" value="NUDIX_DNA_Glycosylase_C-MutY"/>
    <property type="match status" value="1"/>
</dbReference>
<dbReference type="GO" id="GO:0000701">
    <property type="term" value="F:purine-specific mismatch base pair DNA N-glycosylase activity"/>
    <property type="evidence" value="ECO:0007669"/>
    <property type="project" value="UniProtKB-EC"/>
</dbReference>
<dbReference type="Pfam" id="PF00730">
    <property type="entry name" value="HhH-GPD"/>
    <property type="match status" value="1"/>
</dbReference>
<evidence type="ECO:0000256" key="7">
    <source>
        <dbReference type="ARBA" id="ARBA00022763"/>
    </source>
</evidence>
<evidence type="ECO:0000313" key="15">
    <source>
        <dbReference type="EMBL" id="AJQ29535.1"/>
    </source>
</evidence>
<protein>
    <recommendedName>
        <fullName evidence="4 13">Adenine DNA glycosylase</fullName>
        <ecNumber evidence="3 13">3.2.2.31</ecNumber>
    </recommendedName>
</protein>
<dbReference type="GO" id="GO:0006284">
    <property type="term" value="P:base-excision repair"/>
    <property type="evidence" value="ECO:0007669"/>
    <property type="project" value="UniProtKB-UniRule"/>
</dbReference>
<dbReference type="InterPro" id="IPR011257">
    <property type="entry name" value="DNA_glycosylase"/>
</dbReference>
<dbReference type="SUPFAM" id="SSF55811">
    <property type="entry name" value="Nudix"/>
    <property type="match status" value="1"/>
</dbReference>
<comment type="catalytic activity">
    <reaction evidence="1 13">
        <text>Hydrolyzes free adenine bases from 7,8-dihydro-8-oxoguanine:adenine mismatched double-stranded DNA, leaving an apurinic site.</text>
        <dbReference type="EC" id="3.2.2.31"/>
    </reaction>
</comment>
<evidence type="ECO:0000259" key="14">
    <source>
        <dbReference type="SMART" id="SM00478"/>
    </source>
</evidence>
<evidence type="ECO:0000256" key="10">
    <source>
        <dbReference type="ARBA" id="ARBA00023014"/>
    </source>
</evidence>
<dbReference type="RefSeq" id="WP_007960321.1">
    <property type="nucleotide sequence ID" value="NZ_CP010978.1"/>
</dbReference>
<evidence type="ECO:0000256" key="1">
    <source>
        <dbReference type="ARBA" id="ARBA00000843"/>
    </source>
</evidence>
<reference evidence="15 16" key="1">
    <citation type="journal article" date="2015" name="Genome Announc.">
        <title>Complete Genome Sequence of Pelosinus fermentans JBW45, a Member of a Remarkably Competitive Group of Negativicutes in the Firmicutes Phylum.</title>
        <authorList>
            <person name="De Leon K.B."/>
            <person name="Utturkar S.M."/>
            <person name="Camilleri L.B."/>
            <person name="Elias D.A."/>
            <person name="Arkin A.P."/>
            <person name="Fields M.W."/>
            <person name="Brown S.D."/>
            <person name="Wall J.D."/>
        </authorList>
    </citation>
    <scope>NUCLEOTIDE SEQUENCE [LARGE SCALE GENOMIC DNA]</scope>
    <source>
        <strain evidence="15 16">JBW45</strain>
    </source>
</reference>
<evidence type="ECO:0000256" key="13">
    <source>
        <dbReference type="RuleBase" id="RU365096"/>
    </source>
</evidence>
<dbReference type="GO" id="GO:0006298">
    <property type="term" value="P:mismatch repair"/>
    <property type="evidence" value="ECO:0007669"/>
    <property type="project" value="TreeGrafter"/>
</dbReference>
<dbReference type="HOGENOM" id="CLU_012862_0_0_9"/>
<dbReference type="GO" id="GO:0046872">
    <property type="term" value="F:metal ion binding"/>
    <property type="evidence" value="ECO:0007669"/>
    <property type="project" value="UniProtKB-UniRule"/>
</dbReference>
<keyword evidence="8" id="KW-0378">Hydrolase</keyword>
<gene>
    <name evidence="15" type="ORF">JBW_04204</name>
</gene>
<comment type="cofactor">
    <cofactor evidence="13">
        <name>[4Fe-4S] cluster</name>
        <dbReference type="ChEBI" id="CHEBI:49883"/>
    </cofactor>
    <text evidence="13">Binds 1 [4Fe-4S] cluster.</text>
</comment>
<dbReference type="Gene3D" id="1.10.340.30">
    <property type="entry name" value="Hypothetical protein, domain 2"/>
    <property type="match status" value="1"/>
</dbReference>
<dbReference type="SMART" id="SM00478">
    <property type="entry name" value="ENDO3c"/>
    <property type="match status" value="1"/>
</dbReference>
<organism evidence="15 16">
    <name type="scientific">Pelosinus fermentans JBW45</name>
    <dbReference type="NCBI Taxonomy" id="1192197"/>
    <lineage>
        <taxon>Bacteria</taxon>
        <taxon>Bacillati</taxon>
        <taxon>Bacillota</taxon>
        <taxon>Negativicutes</taxon>
        <taxon>Selenomonadales</taxon>
        <taxon>Sporomusaceae</taxon>
        <taxon>Pelosinus</taxon>
    </lineage>
</organism>
<comment type="similarity">
    <text evidence="2 13">Belongs to the Nth/MutY family.</text>
</comment>
<dbReference type="InterPro" id="IPR023170">
    <property type="entry name" value="HhH_base_excis_C"/>
</dbReference>
<dbReference type="Gene3D" id="1.10.1670.10">
    <property type="entry name" value="Helix-hairpin-Helix base-excision DNA repair enzymes (C-terminal)"/>
    <property type="match status" value="1"/>
</dbReference>
<dbReference type="PROSITE" id="PS01155">
    <property type="entry name" value="ENDONUCLEASE_III_2"/>
    <property type="match status" value="1"/>
</dbReference>
<dbReference type="Pfam" id="PF00633">
    <property type="entry name" value="HHH"/>
    <property type="match status" value="1"/>
</dbReference>
<dbReference type="EMBL" id="CP010978">
    <property type="protein sequence ID" value="AJQ29535.1"/>
    <property type="molecule type" value="Genomic_DNA"/>
</dbReference>
<dbReference type="InterPro" id="IPR003265">
    <property type="entry name" value="HhH-GPD_domain"/>
</dbReference>
<dbReference type="Proteomes" id="UP000005361">
    <property type="component" value="Chromosome"/>
</dbReference>
<evidence type="ECO:0000256" key="9">
    <source>
        <dbReference type="ARBA" id="ARBA00023004"/>
    </source>
</evidence>
<dbReference type="InterPro" id="IPR004036">
    <property type="entry name" value="Endonuclease-III-like_CS2"/>
</dbReference>
<dbReference type="GO" id="GO:0034039">
    <property type="term" value="F:8-oxo-7,8-dihydroguanine DNA N-glycosylase activity"/>
    <property type="evidence" value="ECO:0007669"/>
    <property type="project" value="TreeGrafter"/>
</dbReference>
<dbReference type="CDD" id="cd00056">
    <property type="entry name" value="ENDO3c"/>
    <property type="match status" value="1"/>
</dbReference>
<keyword evidence="10" id="KW-0411">Iron-sulfur</keyword>
<dbReference type="InterPro" id="IPR015797">
    <property type="entry name" value="NUDIX_hydrolase-like_dom_sf"/>
</dbReference>
<dbReference type="STRING" id="1192197.JBW_04204"/>
<evidence type="ECO:0000256" key="6">
    <source>
        <dbReference type="ARBA" id="ARBA00022723"/>
    </source>
</evidence>
<dbReference type="PANTHER" id="PTHR42944:SF1">
    <property type="entry name" value="ADENINE DNA GLYCOSYLASE"/>
    <property type="match status" value="1"/>
</dbReference>
<keyword evidence="11" id="KW-0234">DNA repair</keyword>
<evidence type="ECO:0000256" key="5">
    <source>
        <dbReference type="ARBA" id="ARBA00022485"/>
    </source>
</evidence>
<dbReference type="InterPro" id="IPR005760">
    <property type="entry name" value="A/G_AdeGlyc_MutY"/>
</dbReference>
<dbReference type="InterPro" id="IPR029119">
    <property type="entry name" value="MutY_C"/>
</dbReference>
<dbReference type="Pfam" id="PF14815">
    <property type="entry name" value="NUDIX_4"/>
    <property type="match status" value="1"/>
</dbReference>
<name>I9NLS3_9FIRM</name>
<keyword evidence="9 13" id="KW-0408">Iron</keyword>
<evidence type="ECO:0000256" key="4">
    <source>
        <dbReference type="ARBA" id="ARBA00022023"/>
    </source>
</evidence>
<evidence type="ECO:0000256" key="8">
    <source>
        <dbReference type="ARBA" id="ARBA00022801"/>
    </source>
</evidence>
<feature type="domain" description="HhH-GPD" evidence="14">
    <location>
        <begin position="35"/>
        <end position="186"/>
    </location>
</feature>
<dbReference type="InterPro" id="IPR000445">
    <property type="entry name" value="HhH_motif"/>
</dbReference>
<sequence>MKIAQLLLTWYENSKRDLPWRRDKDPYKIWVSEIMLQQTRVEAVKPYFDRWMERFPDLESLAEAEEEEVVRHWQGLGYYSRARNLLQGVREVSQSYGGQVPQTKEEVIGLAGIGDYTAGAILSIAYNKKEPAIDGNVLRVFSRLFCIEEDISSSAAKKAIKQLVTDEMSEEHPGDFNQALMDLGSSICIPKTPRCAVCPLADCCCAKRKGKEGQLPVKKKKAPPKAVRLMAGVIRQGEFFLLHQRPNKGLLAGMWEFPTVEIGEDGEAMDIFRQGIQEKTGQVIELERLLLQCTHIFSHRQWDISFYYCIAAPDKIVPNDRELKWVNRTDWEKLSFAGPHRKMEKYLVEKNNQESWQSFE</sequence>
<dbReference type="GO" id="GO:0051539">
    <property type="term" value="F:4 iron, 4 sulfur cluster binding"/>
    <property type="evidence" value="ECO:0007669"/>
    <property type="project" value="UniProtKB-UniRule"/>
</dbReference>
<dbReference type="OrthoDB" id="9802365at2"/>
<dbReference type="AlphaFoldDB" id="I9NLS3"/>
<dbReference type="PANTHER" id="PTHR42944">
    <property type="entry name" value="ADENINE DNA GLYCOSYLASE"/>
    <property type="match status" value="1"/>
</dbReference>
<evidence type="ECO:0000256" key="11">
    <source>
        <dbReference type="ARBA" id="ARBA00023204"/>
    </source>
</evidence>
<evidence type="ECO:0000256" key="2">
    <source>
        <dbReference type="ARBA" id="ARBA00008343"/>
    </source>
</evidence>
<evidence type="ECO:0000256" key="3">
    <source>
        <dbReference type="ARBA" id="ARBA00012045"/>
    </source>
</evidence>
<proteinExistence type="inferred from homology"/>
<dbReference type="GO" id="GO:0035485">
    <property type="term" value="F:adenine/guanine mispair binding"/>
    <property type="evidence" value="ECO:0007669"/>
    <property type="project" value="TreeGrafter"/>
</dbReference>
<keyword evidence="5" id="KW-0004">4Fe-4S</keyword>
<dbReference type="FunFam" id="1.10.340.30:FF:000010">
    <property type="entry name" value="Adenine DNA glycosylase"/>
    <property type="match status" value="1"/>
</dbReference>
<keyword evidence="6" id="KW-0479">Metal-binding</keyword>
<dbReference type="Gene3D" id="3.90.79.10">
    <property type="entry name" value="Nucleoside Triphosphate Pyrophosphohydrolase"/>
    <property type="match status" value="1"/>
</dbReference>
<dbReference type="EC" id="3.2.2.31" evidence="3 13"/>
<dbReference type="NCBIfam" id="TIGR01084">
    <property type="entry name" value="mutY"/>
    <property type="match status" value="1"/>
</dbReference>
<dbReference type="KEGG" id="pft:JBW_04204"/>
<dbReference type="InterPro" id="IPR044298">
    <property type="entry name" value="MIG/MutY"/>
</dbReference>
<dbReference type="SUPFAM" id="SSF48150">
    <property type="entry name" value="DNA-glycosylase"/>
    <property type="match status" value="1"/>
</dbReference>
<keyword evidence="12 13" id="KW-0326">Glycosidase</keyword>
<comment type="function">
    <text evidence="13">Adenine glycosylase active on G-A mispairs.</text>
</comment>
<evidence type="ECO:0000313" key="16">
    <source>
        <dbReference type="Proteomes" id="UP000005361"/>
    </source>
</evidence>